<reference evidence="2" key="1">
    <citation type="submission" date="2020-12" db="EMBL/GenBank/DDBJ databases">
        <title>Clostridium thailandense sp. nov., a novel acetogenic bacterium isolated from peat land soil in Thailand.</title>
        <authorList>
            <person name="Chaikitkaew S."/>
            <person name="Birkeland N.K."/>
        </authorList>
    </citation>
    <scope>NUCLEOTIDE SEQUENCE</scope>
    <source>
        <strain evidence="2">PL3</strain>
    </source>
</reference>
<dbReference type="InterPro" id="IPR005545">
    <property type="entry name" value="YCII"/>
</dbReference>
<organism evidence="2 3">
    <name type="scientific">Clostridium thailandense</name>
    <dbReference type="NCBI Taxonomy" id="2794346"/>
    <lineage>
        <taxon>Bacteria</taxon>
        <taxon>Bacillati</taxon>
        <taxon>Bacillota</taxon>
        <taxon>Clostridia</taxon>
        <taxon>Eubacteriales</taxon>
        <taxon>Clostridiaceae</taxon>
        <taxon>Clostridium</taxon>
    </lineage>
</organism>
<evidence type="ECO:0000313" key="3">
    <source>
        <dbReference type="Proteomes" id="UP000694308"/>
    </source>
</evidence>
<evidence type="ECO:0000313" key="2">
    <source>
        <dbReference type="EMBL" id="MBV7272187.1"/>
    </source>
</evidence>
<sequence>MFILILKYVKPIEEVEKELNSHITYLEKYYSLKKFICSGRRNPRTGGVILCNADDIEEIHKIIKEDPFYEKKIAEYEIIEFIPTKYTDEFKCFINQQ</sequence>
<feature type="domain" description="YCII-related" evidence="1">
    <location>
        <begin position="1"/>
        <end position="81"/>
    </location>
</feature>
<comment type="caution">
    <text evidence="2">The sequence shown here is derived from an EMBL/GenBank/DDBJ whole genome shotgun (WGS) entry which is preliminary data.</text>
</comment>
<gene>
    <name evidence="2" type="ORF">I6U48_04550</name>
</gene>
<proteinExistence type="predicted"/>
<dbReference type="EMBL" id="JAEEGC010000020">
    <property type="protein sequence ID" value="MBV7272187.1"/>
    <property type="molecule type" value="Genomic_DNA"/>
</dbReference>
<protein>
    <submittedName>
        <fullName evidence="2">YciI family protein</fullName>
    </submittedName>
</protein>
<dbReference type="Pfam" id="PF03795">
    <property type="entry name" value="YCII"/>
    <property type="match status" value="1"/>
</dbReference>
<dbReference type="PANTHER" id="PTHR37828">
    <property type="entry name" value="GSR2449 PROTEIN"/>
    <property type="match status" value="1"/>
</dbReference>
<keyword evidence="3" id="KW-1185">Reference proteome</keyword>
<name>A0A949TMU7_9CLOT</name>
<accession>A0A949TMU7</accession>
<dbReference type="Proteomes" id="UP000694308">
    <property type="component" value="Unassembled WGS sequence"/>
</dbReference>
<evidence type="ECO:0000259" key="1">
    <source>
        <dbReference type="Pfam" id="PF03795"/>
    </source>
</evidence>
<dbReference type="PANTHER" id="PTHR37828:SF1">
    <property type="entry name" value="YCII-RELATED DOMAIN-CONTAINING PROTEIN"/>
    <property type="match status" value="1"/>
</dbReference>
<dbReference type="RefSeq" id="WP_218319224.1">
    <property type="nucleotide sequence ID" value="NZ_JAEEGC010000020.1"/>
</dbReference>
<dbReference type="AlphaFoldDB" id="A0A949TMU7"/>